<keyword evidence="3" id="KW-1185">Reference proteome</keyword>
<protein>
    <submittedName>
        <fullName evidence="2">Uncharacterized protein</fullName>
    </submittedName>
</protein>
<feature type="non-terminal residue" evidence="2">
    <location>
        <position position="438"/>
    </location>
</feature>
<feature type="compositionally biased region" description="Acidic residues" evidence="1">
    <location>
        <begin position="60"/>
        <end position="71"/>
    </location>
</feature>
<reference evidence="2 3" key="1">
    <citation type="submission" date="2024-02" db="EMBL/GenBank/DDBJ databases">
        <authorList>
            <person name="Chen Y."/>
            <person name="Shah S."/>
            <person name="Dougan E. K."/>
            <person name="Thang M."/>
            <person name="Chan C."/>
        </authorList>
    </citation>
    <scope>NUCLEOTIDE SEQUENCE [LARGE SCALE GENOMIC DNA]</scope>
</reference>
<organism evidence="2 3">
    <name type="scientific">Durusdinium trenchii</name>
    <dbReference type="NCBI Taxonomy" id="1381693"/>
    <lineage>
        <taxon>Eukaryota</taxon>
        <taxon>Sar</taxon>
        <taxon>Alveolata</taxon>
        <taxon>Dinophyceae</taxon>
        <taxon>Suessiales</taxon>
        <taxon>Symbiodiniaceae</taxon>
        <taxon>Durusdinium</taxon>
    </lineage>
</organism>
<name>A0ABP0KY03_9DINO</name>
<feature type="compositionally biased region" description="Polar residues" evidence="1">
    <location>
        <begin position="323"/>
        <end position="337"/>
    </location>
</feature>
<comment type="caution">
    <text evidence="2">The sequence shown here is derived from an EMBL/GenBank/DDBJ whole genome shotgun (WGS) entry which is preliminary data.</text>
</comment>
<feature type="compositionally biased region" description="Basic residues" evidence="1">
    <location>
        <begin position="45"/>
        <end position="54"/>
    </location>
</feature>
<feature type="compositionally biased region" description="Basic and acidic residues" evidence="1">
    <location>
        <begin position="368"/>
        <end position="384"/>
    </location>
</feature>
<feature type="compositionally biased region" description="Polar residues" evidence="1">
    <location>
        <begin position="109"/>
        <end position="128"/>
    </location>
</feature>
<feature type="compositionally biased region" description="Low complexity" evidence="1">
    <location>
        <begin position="305"/>
        <end position="318"/>
    </location>
</feature>
<sequence length="438" mass="47379">MLPAREAAPRREAEGVHEDVAEFLQGLYPDGAFQVDVVAAERARPALRKQRQVRPRNPDVEDAAGVEEPQDDLVTPRNEVPRVQQEPAPSHARKSGAMSSAEQYRDTAKTTQSLRKVSSKFQRTLDLSTDSKDERQPPLQHRRGTGTVYSVKSAMGKDAWAHAVLQPPHHKTGHRTHGSRTARSTAAKPRSAGALPSTQRHRMSSRNRNATVTKTARLTTSGSNWARSREDAAQSQDESDRDSGSSGSSDLGGSTHSAEGAAAATPQLCVDVGGPTEAAPSPGPLGESRLHEIERARAAARRLSRQQQRQLEQEPQAEGAASLPQSSPNNSTKSWSPASGGSFRSGDNRSSSSALAAARAFASQFRSRHAESKWSTRGKKDGEQNRINGADGTRAAPYRSVDGEAGQERGREGTRRRMQARRELFYAPQAKRAAAVVT</sequence>
<feature type="compositionally biased region" description="Polar residues" evidence="1">
    <location>
        <begin position="206"/>
        <end position="226"/>
    </location>
</feature>
<feature type="compositionally biased region" description="Basic residues" evidence="1">
    <location>
        <begin position="168"/>
        <end position="180"/>
    </location>
</feature>
<dbReference type="EMBL" id="CAXAMM010013609">
    <property type="protein sequence ID" value="CAK9031786.1"/>
    <property type="molecule type" value="Genomic_DNA"/>
</dbReference>
<gene>
    <name evidence="2" type="ORF">SCF082_LOCUS19783</name>
</gene>
<feature type="compositionally biased region" description="Low complexity" evidence="1">
    <location>
        <begin position="339"/>
        <end position="365"/>
    </location>
</feature>
<evidence type="ECO:0000256" key="1">
    <source>
        <dbReference type="SAM" id="MobiDB-lite"/>
    </source>
</evidence>
<dbReference type="Proteomes" id="UP001642464">
    <property type="component" value="Unassembled WGS sequence"/>
</dbReference>
<feature type="region of interest" description="Disordered" evidence="1">
    <location>
        <begin position="44"/>
        <end position="418"/>
    </location>
</feature>
<proteinExistence type="predicted"/>
<feature type="compositionally biased region" description="Low complexity" evidence="1">
    <location>
        <begin position="244"/>
        <end position="257"/>
    </location>
</feature>
<accession>A0ABP0KY03</accession>
<evidence type="ECO:0000313" key="2">
    <source>
        <dbReference type="EMBL" id="CAK9031786.1"/>
    </source>
</evidence>
<feature type="compositionally biased region" description="Basic and acidic residues" evidence="1">
    <location>
        <begin position="288"/>
        <end position="297"/>
    </location>
</feature>
<evidence type="ECO:0000313" key="3">
    <source>
        <dbReference type="Proteomes" id="UP001642464"/>
    </source>
</evidence>
<feature type="compositionally biased region" description="Basic and acidic residues" evidence="1">
    <location>
        <begin position="406"/>
        <end position="418"/>
    </location>
</feature>